<evidence type="ECO:0000313" key="2">
    <source>
        <dbReference type="Proteomes" id="UP001162156"/>
    </source>
</evidence>
<sequence>MKQLIHYLIQKWRYDHTTLLIDESRDDFASYFYPSPSPVYGPPNYQNYGPNNVISPSDSYYPEPIYIPKPQYPFQDNGVTYIPPKVTEQNYTNGLNGYQYRKPTYQQHNRGRQLLNYKYSNDIPQTNRPLYSQPYQQDNYYPDIGPQIAQYNNNIWKR</sequence>
<name>A0AAV8ZMN4_9CUCU</name>
<organism evidence="1 2">
    <name type="scientific">Rhamnusium bicolor</name>
    <dbReference type="NCBI Taxonomy" id="1586634"/>
    <lineage>
        <taxon>Eukaryota</taxon>
        <taxon>Metazoa</taxon>
        <taxon>Ecdysozoa</taxon>
        <taxon>Arthropoda</taxon>
        <taxon>Hexapoda</taxon>
        <taxon>Insecta</taxon>
        <taxon>Pterygota</taxon>
        <taxon>Neoptera</taxon>
        <taxon>Endopterygota</taxon>
        <taxon>Coleoptera</taxon>
        <taxon>Polyphaga</taxon>
        <taxon>Cucujiformia</taxon>
        <taxon>Chrysomeloidea</taxon>
        <taxon>Cerambycidae</taxon>
        <taxon>Lepturinae</taxon>
        <taxon>Rhagiini</taxon>
        <taxon>Rhamnusium</taxon>
    </lineage>
</organism>
<protein>
    <submittedName>
        <fullName evidence="1">Uncharacterized protein</fullName>
    </submittedName>
</protein>
<evidence type="ECO:0000313" key="1">
    <source>
        <dbReference type="EMBL" id="KAJ8966715.1"/>
    </source>
</evidence>
<dbReference type="Proteomes" id="UP001162156">
    <property type="component" value="Unassembled WGS sequence"/>
</dbReference>
<accession>A0AAV8ZMN4</accession>
<reference evidence="1" key="1">
    <citation type="journal article" date="2023" name="Insect Mol. Biol.">
        <title>Genome sequencing provides insights into the evolution of gene families encoding plant cell wall-degrading enzymes in longhorned beetles.</title>
        <authorList>
            <person name="Shin N.R."/>
            <person name="Okamura Y."/>
            <person name="Kirsch R."/>
            <person name="Pauchet Y."/>
        </authorList>
    </citation>
    <scope>NUCLEOTIDE SEQUENCE</scope>
    <source>
        <strain evidence="1">RBIC_L_NR</strain>
    </source>
</reference>
<dbReference type="EMBL" id="JANEYF010000952">
    <property type="protein sequence ID" value="KAJ8966715.1"/>
    <property type="molecule type" value="Genomic_DNA"/>
</dbReference>
<dbReference type="AlphaFoldDB" id="A0AAV8ZMN4"/>
<comment type="caution">
    <text evidence="1">The sequence shown here is derived from an EMBL/GenBank/DDBJ whole genome shotgun (WGS) entry which is preliminary data.</text>
</comment>
<proteinExistence type="predicted"/>
<gene>
    <name evidence="1" type="ORF">NQ314_003368</name>
</gene>
<keyword evidence="2" id="KW-1185">Reference proteome</keyword>